<dbReference type="GO" id="GO:0016020">
    <property type="term" value="C:membrane"/>
    <property type="evidence" value="ECO:0007669"/>
    <property type="project" value="UniProtKB-SubCell"/>
</dbReference>
<dbReference type="PANTHER" id="PTHR11101:SF80">
    <property type="entry name" value="PHOSPHATE TRANSPORTER"/>
    <property type="match status" value="1"/>
</dbReference>
<dbReference type="Proteomes" id="UP001489004">
    <property type="component" value="Unassembled WGS sequence"/>
</dbReference>
<feature type="transmembrane region" description="Helical" evidence="7">
    <location>
        <begin position="381"/>
        <end position="403"/>
    </location>
</feature>
<keyword evidence="5 7" id="KW-1133">Transmembrane helix</keyword>
<dbReference type="InterPro" id="IPR001204">
    <property type="entry name" value="Phos_transporter"/>
</dbReference>
<evidence type="ECO:0000256" key="4">
    <source>
        <dbReference type="ARBA" id="ARBA00022692"/>
    </source>
</evidence>
<evidence type="ECO:0000256" key="7">
    <source>
        <dbReference type="RuleBase" id="RU363058"/>
    </source>
</evidence>
<feature type="transmembrane region" description="Helical" evidence="7">
    <location>
        <begin position="415"/>
        <end position="433"/>
    </location>
</feature>
<keyword evidence="3 7" id="KW-0592">Phosphate transport</keyword>
<accession>A0AAW1PB63</accession>
<evidence type="ECO:0000313" key="9">
    <source>
        <dbReference type="Proteomes" id="UP001489004"/>
    </source>
</evidence>
<keyword evidence="6 7" id="KW-0472">Membrane</keyword>
<sequence length="509" mass="54822">MVDGWAQYCWIVVVGGVYTSVVGFGIGAIDWGNNFAASVASRALSYRQAAVLGAIFEIIGAFVLGPRLRLSIRKGAADWQAFTGQPEALMYGLMCQATVTAAWLLLCSRMSLPISATQTIVVALGAMAFVLNKDSVNLVTRTSTFPYTGGILAECLSLIVSPFLGMLFAALFLLIIRNWILRSSNAFHKALWALPSLACLSVLISLLFLHEEIDRFRSLGPESLHVTIACAAGTVTAVVTAVVIVPWVRLKVLGPMLQGEKAHLNHALQDQDLWIGEVMDEEKDSLLQQGARRTRERILAILDKDIHKAGKEDPLVAAMQQNTEKFDVVAEDCFKALQVLLSCAMALGHGASNAINATCHFATMLHIYQTGSVEATVDQPLWMLAIAAVSIVLGGVLYGYNIMTVLGVKIARISPARGFAIQLCSVFVVVLASKLQLPISRTFTTVCATFAVGALEGRRNTNKRVMVKIISAWLLTLVVPALFTAVLVAQAVYSPSIHDPHVAVSSPSS</sequence>
<evidence type="ECO:0000256" key="2">
    <source>
        <dbReference type="ARBA" id="ARBA00022448"/>
    </source>
</evidence>
<reference evidence="8 9" key="1">
    <citation type="journal article" date="2024" name="Nat. Commun.">
        <title>Phylogenomics reveals the evolutionary origins of lichenization in chlorophyte algae.</title>
        <authorList>
            <person name="Puginier C."/>
            <person name="Libourel C."/>
            <person name="Otte J."/>
            <person name="Skaloud P."/>
            <person name="Haon M."/>
            <person name="Grisel S."/>
            <person name="Petersen M."/>
            <person name="Berrin J.G."/>
            <person name="Delaux P.M."/>
            <person name="Dal Grande F."/>
            <person name="Keller J."/>
        </authorList>
    </citation>
    <scope>NUCLEOTIDE SEQUENCE [LARGE SCALE GENOMIC DNA]</scope>
    <source>
        <strain evidence="8 9">SAG 2043</strain>
    </source>
</reference>
<evidence type="ECO:0000256" key="6">
    <source>
        <dbReference type="ARBA" id="ARBA00023136"/>
    </source>
</evidence>
<keyword evidence="4 7" id="KW-0812">Transmembrane</keyword>
<dbReference type="AlphaFoldDB" id="A0AAW1PB63"/>
<dbReference type="Pfam" id="PF01384">
    <property type="entry name" value="PHO4"/>
    <property type="match status" value="1"/>
</dbReference>
<keyword evidence="9" id="KW-1185">Reference proteome</keyword>
<evidence type="ECO:0000256" key="3">
    <source>
        <dbReference type="ARBA" id="ARBA00022592"/>
    </source>
</evidence>
<feature type="transmembrane region" description="Helical" evidence="7">
    <location>
        <begin position="49"/>
        <end position="68"/>
    </location>
</feature>
<dbReference type="GO" id="GO:0005315">
    <property type="term" value="F:phosphate transmembrane transporter activity"/>
    <property type="evidence" value="ECO:0007669"/>
    <property type="project" value="InterPro"/>
</dbReference>
<gene>
    <name evidence="8" type="ORF">WJX72_006849</name>
</gene>
<comment type="subcellular location">
    <subcellularLocation>
        <location evidence="1 7">Membrane</location>
        <topology evidence="1 7">Multi-pass membrane protein</topology>
    </subcellularLocation>
</comment>
<evidence type="ECO:0000256" key="1">
    <source>
        <dbReference type="ARBA" id="ARBA00004141"/>
    </source>
</evidence>
<name>A0AAW1PB63_9CHLO</name>
<dbReference type="GO" id="GO:0035435">
    <property type="term" value="P:phosphate ion transmembrane transport"/>
    <property type="evidence" value="ECO:0007669"/>
    <property type="project" value="TreeGrafter"/>
</dbReference>
<evidence type="ECO:0000256" key="5">
    <source>
        <dbReference type="ARBA" id="ARBA00022989"/>
    </source>
</evidence>
<keyword evidence="2 7" id="KW-0813">Transport</keyword>
<feature type="transmembrane region" description="Helical" evidence="7">
    <location>
        <begin position="192"/>
        <end position="211"/>
    </location>
</feature>
<comment type="similarity">
    <text evidence="7">Belongs to the inorganic phosphate transporter (PiT) (TC 2.A.20) family.</text>
</comment>
<feature type="transmembrane region" description="Helical" evidence="7">
    <location>
        <begin position="7"/>
        <end position="29"/>
    </location>
</feature>
<feature type="transmembrane region" description="Helical" evidence="7">
    <location>
        <begin position="223"/>
        <end position="248"/>
    </location>
</feature>
<evidence type="ECO:0000313" key="8">
    <source>
        <dbReference type="EMBL" id="KAK9805595.1"/>
    </source>
</evidence>
<feature type="transmembrane region" description="Helical" evidence="7">
    <location>
        <begin position="112"/>
        <end position="131"/>
    </location>
</feature>
<protein>
    <recommendedName>
        <fullName evidence="7">Phosphate transporter</fullName>
    </recommendedName>
</protein>
<feature type="transmembrane region" description="Helical" evidence="7">
    <location>
        <begin position="151"/>
        <end position="180"/>
    </location>
</feature>
<dbReference type="PANTHER" id="PTHR11101">
    <property type="entry name" value="PHOSPHATE TRANSPORTER"/>
    <property type="match status" value="1"/>
</dbReference>
<dbReference type="EMBL" id="JALJOR010000015">
    <property type="protein sequence ID" value="KAK9805595.1"/>
    <property type="molecule type" value="Genomic_DNA"/>
</dbReference>
<proteinExistence type="inferred from homology"/>
<comment type="caution">
    <text evidence="8">The sequence shown here is derived from an EMBL/GenBank/DDBJ whole genome shotgun (WGS) entry which is preliminary data.</text>
</comment>
<feature type="transmembrane region" description="Helical" evidence="7">
    <location>
        <begin position="469"/>
        <end position="493"/>
    </location>
</feature>
<organism evidence="8 9">
    <name type="scientific">[Myrmecia] bisecta</name>
    <dbReference type="NCBI Taxonomy" id="41462"/>
    <lineage>
        <taxon>Eukaryota</taxon>
        <taxon>Viridiplantae</taxon>
        <taxon>Chlorophyta</taxon>
        <taxon>core chlorophytes</taxon>
        <taxon>Trebouxiophyceae</taxon>
        <taxon>Trebouxiales</taxon>
        <taxon>Trebouxiaceae</taxon>
        <taxon>Myrmecia</taxon>
    </lineage>
</organism>
<comment type="function">
    <text evidence="7">Sodium-phosphate symporter.</text>
</comment>